<keyword evidence="2" id="KW-0812">Transmembrane</keyword>
<reference evidence="3 4" key="1">
    <citation type="submission" date="2017-01" db="EMBL/GenBank/DDBJ databases">
        <authorList>
            <person name="Mah S.A."/>
            <person name="Swanson W.J."/>
            <person name="Moy G.W."/>
            <person name="Vacquier V.D."/>
        </authorList>
    </citation>
    <scope>NUCLEOTIDE SEQUENCE [LARGE SCALE GENOMIC DNA]</scope>
    <source>
        <strain evidence="3 4">DSM 11589</strain>
    </source>
</reference>
<keyword evidence="4" id="KW-1185">Reference proteome</keyword>
<feature type="coiled-coil region" evidence="1">
    <location>
        <begin position="55"/>
        <end position="89"/>
    </location>
</feature>
<organism evidence="3 4">
    <name type="scientific">Insolitispirillum peregrinum</name>
    <dbReference type="NCBI Taxonomy" id="80876"/>
    <lineage>
        <taxon>Bacteria</taxon>
        <taxon>Pseudomonadati</taxon>
        <taxon>Pseudomonadota</taxon>
        <taxon>Alphaproteobacteria</taxon>
        <taxon>Rhodospirillales</taxon>
        <taxon>Novispirillaceae</taxon>
        <taxon>Insolitispirillum</taxon>
    </lineage>
</organism>
<protein>
    <submittedName>
        <fullName evidence="3">Uncharacterized protein</fullName>
    </submittedName>
</protein>
<accession>A0A1N7NRQ9</accession>
<feature type="transmembrane region" description="Helical" evidence="2">
    <location>
        <begin position="12"/>
        <end position="37"/>
    </location>
</feature>
<name>A0A1N7NRQ9_9PROT</name>
<dbReference type="RefSeq" id="WP_076401223.1">
    <property type="nucleotide sequence ID" value="NZ_FTOA01000005.1"/>
</dbReference>
<dbReference type="STRING" id="80876.SAMN05421779_105325"/>
<sequence length="236" mass="26059">MARRSRRQREASALFWGWLFKLVLVGGLAAAIAYYAYEVGQKLAAQDGTALRSEIERLTVEASEKTQKVDELNASLAKTGQELQELKNRYQTVAPANVQEILDQVQAKLKQGVPADRIAFFVGQAQIASNCTTPETRRFLARTSNYTGSATWVRFNERITISGQGTAANGGREQWFDVTAPVTLTFTPQGGKEQVVSGVLPLKHALISKDKEYHFTATVGSRGFIEVSGEWCDVRD</sequence>
<evidence type="ECO:0000313" key="4">
    <source>
        <dbReference type="Proteomes" id="UP000185678"/>
    </source>
</evidence>
<dbReference type="EMBL" id="FTOA01000005">
    <property type="protein sequence ID" value="SIT01001.1"/>
    <property type="molecule type" value="Genomic_DNA"/>
</dbReference>
<evidence type="ECO:0000313" key="3">
    <source>
        <dbReference type="EMBL" id="SIT01001.1"/>
    </source>
</evidence>
<dbReference type="Proteomes" id="UP000185678">
    <property type="component" value="Unassembled WGS sequence"/>
</dbReference>
<keyword evidence="2" id="KW-1133">Transmembrane helix</keyword>
<keyword evidence="2" id="KW-0472">Membrane</keyword>
<evidence type="ECO:0000256" key="1">
    <source>
        <dbReference type="SAM" id="Coils"/>
    </source>
</evidence>
<gene>
    <name evidence="3" type="ORF">SAMN05421779_105325</name>
</gene>
<evidence type="ECO:0000256" key="2">
    <source>
        <dbReference type="SAM" id="Phobius"/>
    </source>
</evidence>
<keyword evidence="1" id="KW-0175">Coiled coil</keyword>
<dbReference type="OrthoDB" id="7339473at2"/>
<proteinExistence type="predicted"/>
<dbReference type="AlphaFoldDB" id="A0A1N7NRQ9"/>